<keyword evidence="1" id="KW-0812">Transmembrane</keyword>
<dbReference type="Proteomes" id="UP000006247">
    <property type="component" value="Unassembled WGS sequence"/>
</dbReference>
<evidence type="ECO:0000313" key="3">
    <source>
        <dbReference type="Proteomes" id="UP000006247"/>
    </source>
</evidence>
<reference evidence="2 3" key="1">
    <citation type="submission" date="2009-01" db="EMBL/GenBank/DDBJ databases">
        <authorList>
            <person name="Fulton L."/>
            <person name="Clifton S."/>
            <person name="Chinwalla A.T."/>
            <person name="Mitreva M."/>
            <person name="Sodergren E."/>
            <person name="Weinstock G."/>
            <person name="Clifton S."/>
            <person name="Dooling D.J."/>
            <person name="Fulton B."/>
            <person name="Minx P."/>
            <person name="Pepin K.H."/>
            <person name="Johnson M."/>
            <person name="Bhonagiri V."/>
            <person name="Nash W.E."/>
            <person name="Mardis E.R."/>
            <person name="Wilson R.K."/>
        </authorList>
    </citation>
    <scope>NUCLEOTIDE SEQUENCE [LARGE SCALE GENOMIC DNA]</scope>
    <source>
        <strain evidence="2 3">ATCC 33806</strain>
    </source>
</reference>
<keyword evidence="1" id="KW-1133">Transmembrane helix</keyword>
<feature type="transmembrane region" description="Helical" evidence="1">
    <location>
        <begin position="9"/>
        <end position="27"/>
    </location>
</feature>
<comment type="caution">
    <text evidence="2">The sequence shown here is derived from an EMBL/GenBank/DDBJ whole genome shotgun (WGS) entry which is preliminary data.</text>
</comment>
<evidence type="ECO:0000256" key="1">
    <source>
        <dbReference type="SAM" id="Phobius"/>
    </source>
</evidence>
<accession>C0E1I9</accession>
<dbReference type="HOGENOM" id="CLU_2272653_0_0_11"/>
<name>C0E1I9_9CORY</name>
<feature type="transmembrane region" description="Helical" evidence="1">
    <location>
        <begin position="39"/>
        <end position="60"/>
    </location>
</feature>
<organism evidence="2 3">
    <name type="scientific">Corynebacterium matruchotii ATCC 33806</name>
    <dbReference type="NCBI Taxonomy" id="566549"/>
    <lineage>
        <taxon>Bacteria</taxon>
        <taxon>Bacillati</taxon>
        <taxon>Actinomycetota</taxon>
        <taxon>Actinomycetes</taxon>
        <taxon>Mycobacteriales</taxon>
        <taxon>Corynebacteriaceae</taxon>
        <taxon>Corynebacterium</taxon>
    </lineage>
</organism>
<protein>
    <submittedName>
        <fullName evidence="2">Uncharacterized protein</fullName>
    </submittedName>
</protein>
<sequence>MFHVERRGLGMVLGCGSPPLLAVVGIGVSRETIPLMERILLVAPLCFTWNIGISTSNILRAYSRVLWKASVSLYMFKFREFISEIGGVCLSCLGAGLRFPGV</sequence>
<dbReference type="AlphaFoldDB" id="C0E1I9"/>
<proteinExistence type="predicted"/>
<gene>
    <name evidence="2" type="ORF">CORMATOL_00840</name>
</gene>
<keyword evidence="1" id="KW-0472">Membrane</keyword>
<dbReference type="EMBL" id="ACEB01000012">
    <property type="protein sequence ID" value="EEG27639.1"/>
    <property type="molecule type" value="Genomic_DNA"/>
</dbReference>
<evidence type="ECO:0000313" key="2">
    <source>
        <dbReference type="EMBL" id="EEG27639.1"/>
    </source>
</evidence>